<dbReference type="OrthoDB" id="9786026at2"/>
<dbReference type="InterPro" id="IPR005218">
    <property type="entry name" value="Diacylglycerol/lipid_kinase"/>
</dbReference>
<dbReference type="GO" id="GO:0008654">
    <property type="term" value="P:phospholipid biosynthetic process"/>
    <property type="evidence" value="ECO:0007669"/>
    <property type="project" value="UniProtKB-KW"/>
</dbReference>
<dbReference type="PANTHER" id="PTHR12358">
    <property type="entry name" value="SPHINGOSINE KINASE"/>
    <property type="match status" value="1"/>
</dbReference>
<dbReference type="AlphaFoldDB" id="A0A192H4I3"/>
<dbReference type="EMBL" id="CP014873">
    <property type="protein sequence ID" value="ANK63122.1"/>
    <property type="molecule type" value="Genomic_DNA"/>
</dbReference>
<dbReference type="SUPFAM" id="SSF111331">
    <property type="entry name" value="NAD kinase/diacylglycerol kinase-like"/>
    <property type="match status" value="1"/>
</dbReference>
<evidence type="ECO:0000256" key="8">
    <source>
        <dbReference type="ARBA" id="ARBA00023264"/>
    </source>
</evidence>
<evidence type="ECO:0000256" key="7">
    <source>
        <dbReference type="ARBA" id="ARBA00023209"/>
    </source>
</evidence>
<dbReference type="InterPro" id="IPR016064">
    <property type="entry name" value="NAD/diacylglycerol_kinase_sf"/>
</dbReference>
<proteinExistence type="inferred from homology"/>
<dbReference type="Gene3D" id="3.40.50.10330">
    <property type="entry name" value="Probable inorganic polyphosphate/atp-NAD kinase, domain 1"/>
    <property type="match status" value="1"/>
</dbReference>
<protein>
    <submittedName>
        <fullName evidence="9">Diacylglycerol kinase</fullName>
    </submittedName>
</protein>
<gene>
    <name evidence="9" type="ORF">AYR53_10325</name>
</gene>
<keyword evidence="4" id="KW-0547">Nucleotide-binding</keyword>
<keyword evidence="5 9" id="KW-0418">Kinase</keyword>
<keyword evidence="3" id="KW-0808">Transferase</keyword>
<evidence type="ECO:0000256" key="2">
    <source>
        <dbReference type="ARBA" id="ARBA00005983"/>
    </source>
</evidence>
<accession>A0A192H4I3</accession>
<dbReference type="STRING" id="375175.AYR53_10325"/>
<reference evidence="9 10" key="1">
    <citation type="submission" date="2016-03" db="EMBL/GenBank/DDBJ databases">
        <title>Pediococcus and Lactobacillus from brewery environment - whole genome sequencing and assembly.</title>
        <authorList>
            <person name="Behr J."/>
            <person name="Geissler A.J."/>
            <person name="Vogel R.F."/>
        </authorList>
    </citation>
    <scope>NUCLEOTIDE SEQUENCE [LARGE SCALE GENOMIC DNA]</scope>
    <source>
        <strain evidence="9 10">TMW 1.1989</strain>
    </source>
</reference>
<dbReference type="InterPro" id="IPR017438">
    <property type="entry name" value="ATP-NAD_kinase_N"/>
</dbReference>
<keyword evidence="7" id="KW-0444">Lipid biosynthesis</keyword>
<keyword evidence="7" id="KW-0443">Lipid metabolism</keyword>
<name>A0A192H4I3_9LACO</name>
<organism evidence="9 10">
    <name type="scientific">Loigolactobacillus backii</name>
    <dbReference type="NCBI Taxonomy" id="375175"/>
    <lineage>
        <taxon>Bacteria</taxon>
        <taxon>Bacillati</taxon>
        <taxon>Bacillota</taxon>
        <taxon>Bacilli</taxon>
        <taxon>Lactobacillales</taxon>
        <taxon>Lactobacillaceae</taxon>
        <taxon>Loigolactobacillus</taxon>
    </lineage>
</organism>
<dbReference type="KEGG" id="lbt:AYR52_05300"/>
<evidence type="ECO:0000256" key="5">
    <source>
        <dbReference type="ARBA" id="ARBA00022777"/>
    </source>
</evidence>
<dbReference type="Pfam" id="PF00781">
    <property type="entry name" value="DAGK_cat"/>
    <property type="match status" value="1"/>
</dbReference>
<dbReference type="GeneID" id="42982653"/>
<dbReference type="RefSeq" id="WP_068224802.1">
    <property type="nucleotide sequence ID" value="NZ_CP014623.1"/>
</dbReference>
<evidence type="ECO:0000313" key="10">
    <source>
        <dbReference type="Proteomes" id="UP000078582"/>
    </source>
</evidence>
<dbReference type="Pfam" id="PF19279">
    <property type="entry name" value="YegS_C"/>
    <property type="match status" value="1"/>
</dbReference>
<evidence type="ECO:0000256" key="4">
    <source>
        <dbReference type="ARBA" id="ARBA00022741"/>
    </source>
</evidence>
<sequence length="312" mass="35054">MPSTKNYVVLLNEFAGGGQSKAAWPKLAQRLNQHLINYQLYRTEYPGHATKLAYKLAQEAPADTILIVVGGDGTLHEALNGLQQIPKNTIILAYIPCGSGNDFARGAGISRQPLTALEQLLKVRQPRTFDVGHYQEALAHEHGFFMNNIGIGFDAAVVHATNRAPSKRYLNKYHLGSLAYIVSLVGTFFRQQAFPVKITSQQTTTEFKRAFLVTTTNHPYFGGGVPIMPSASMHDHKLDLVVMERVNTLYFIFLFIMMFLHLHTHFKAVHHFKAEELRIQTASPEFGQADGENMGKRAFDITFDVHHQRFLC</sequence>
<dbReference type="PANTHER" id="PTHR12358:SF54">
    <property type="entry name" value="SPHINGOSINE KINASE RELATED PROTEIN"/>
    <property type="match status" value="1"/>
</dbReference>
<keyword evidence="7" id="KW-0594">Phospholipid biosynthesis</keyword>
<dbReference type="Gene3D" id="2.60.200.40">
    <property type="match status" value="1"/>
</dbReference>
<keyword evidence="8" id="KW-1208">Phospholipid metabolism</keyword>
<dbReference type="PROSITE" id="PS50146">
    <property type="entry name" value="DAGK"/>
    <property type="match status" value="1"/>
</dbReference>
<dbReference type="NCBIfam" id="TIGR00147">
    <property type="entry name" value="YegS/Rv2252/BmrU family lipid kinase"/>
    <property type="match status" value="1"/>
</dbReference>
<dbReference type="InterPro" id="IPR045540">
    <property type="entry name" value="YegS/DAGK_C"/>
</dbReference>
<evidence type="ECO:0000313" key="9">
    <source>
        <dbReference type="EMBL" id="ANK63122.1"/>
    </source>
</evidence>
<evidence type="ECO:0000256" key="3">
    <source>
        <dbReference type="ARBA" id="ARBA00022679"/>
    </source>
</evidence>
<comment type="similarity">
    <text evidence="2">Belongs to the diacylglycerol/lipid kinase family.</text>
</comment>
<dbReference type="GO" id="GO:0005524">
    <property type="term" value="F:ATP binding"/>
    <property type="evidence" value="ECO:0007669"/>
    <property type="project" value="UniProtKB-KW"/>
</dbReference>
<dbReference type="InterPro" id="IPR050187">
    <property type="entry name" value="Lipid_Phosphate_FormReg"/>
</dbReference>
<evidence type="ECO:0000256" key="1">
    <source>
        <dbReference type="ARBA" id="ARBA00001946"/>
    </source>
</evidence>
<dbReference type="Proteomes" id="UP000078582">
    <property type="component" value="Chromosome"/>
</dbReference>
<dbReference type="SMART" id="SM00046">
    <property type="entry name" value="DAGKc"/>
    <property type="match status" value="1"/>
</dbReference>
<keyword evidence="6" id="KW-0067">ATP-binding</keyword>
<dbReference type="GO" id="GO:0016301">
    <property type="term" value="F:kinase activity"/>
    <property type="evidence" value="ECO:0007669"/>
    <property type="project" value="UniProtKB-KW"/>
</dbReference>
<comment type="cofactor">
    <cofactor evidence="1">
        <name>Mg(2+)</name>
        <dbReference type="ChEBI" id="CHEBI:18420"/>
    </cofactor>
</comment>
<dbReference type="InterPro" id="IPR001206">
    <property type="entry name" value="Diacylglycerol_kinase_cat_dom"/>
</dbReference>
<evidence type="ECO:0000256" key="6">
    <source>
        <dbReference type="ARBA" id="ARBA00022840"/>
    </source>
</evidence>
<keyword evidence="10" id="KW-1185">Reference proteome</keyword>